<dbReference type="Gene3D" id="3.40.120.10">
    <property type="entry name" value="Alpha-D-Glucose-1,6-Bisphosphate, subunit A, domain 3"/>
    <property type="match status" value="3"/>
</dbReference>
<feature type="domain" description="Alpha-D-phosphohexomutase alpha/beta/alpha" evidence="9">
    <location>
        <begin position="246"/>
        <end position="331"/>
    </location>
</feature>
<dbReference type="PANTHER" id="PTHR45745:SF1">
    <property type="entry name" value="PHOSPHOGLUCOMUTASE 2B-RELATED"/>
    <property type="match status" value="1"/>
</dbReference>
<evidence type="ECO:0000256" key="2">
    <source>
        <dbReference type="ARBA" id="ARBA00010231"/>
    </source>
</evidence>
<dbReference type="InterPro" id="IPR005844">
    <property type="entry name" value="A-D-PHexomutase_a/b/a-I"/>
</dbReference>
<organism evidence="11 12">
    <name type="scientific">Nakaseomyces bracarensis</name>
    <dbReference type="NCBI Taxonomy" id="273131"/>
    <lineage>
        <taxon>Eukaryota</taxon>
        <taxon>Fungi</taxon>
        <taxon>Dikarya</taxon>
        <taxon>Ascomycota</taxon>
        <taxon>Saccharomycotina</taxon>
        <taxon>Saccharomycetes</taxon>
        <taxon>Saccharomycetales</taxon>
        <taxon>Saccharomycetaceae</taxon>
        <taxon>Nakaseomyces</taxon>
    </lineage>
</organism>
<dbReference type="PANTHER" id="PTHR45745">
    <property type="entry name" value="PHOSPHOMANNOMUTASE 45A"/>
    <property type="match status" value="1"/>
</dbReference>
<keyword evidence="5" id="KW-0460">Magnesium</keyword>
<proteinExistence type="inferred from homology"/>
<evidence type="ECO:0000256" key="6">
    <source>
        <dbReference type="ARBA" id="ARBA00023235"/>
    </source>
</evidence>
<evidence type="ECO:0000259" key="9">
    <source>
        <dbReference type="Pfam" id="PF02879"/>
    </source>
</evidence>
<dbReference type="InterPro" id="IPR036900">
    <property type="entry name" value="A-D-PHexomutase_C_sf"/>
</dbReference>
<keyword evidence="6" id="KW-0413">Isomerase</keyword>
<dbReference type="SUPFAM" id="SSF53738">
    <property type="entry name" value="Phosphoglucomutase, first 3 domains"/>
    <property type="match status" value="3"/>
</dbReference>
<evidence type="ECO:0000259" key="7">
    <source>
        <dbReference type="Pfam" id="PF00408"/>
    </source>
</evidence>
<dbReference type="InterPro" id="IPR005846">
    <property type="entry name" value="A-D-PHexomutase_a/b/a-III"/>
</dbReference>
<dbReference type="EMBL" id="JBEVYD010000003">
    <property type="protein sequence ID" value="KAL3234464.1"/>
    <property type="molecule type" value="Genomic_DNA"/>
</dbReference>
<dbReference type="Pfam" id="PF00408">
    <property type="entry name" value="PGM_PMM_IV"/>
    <property type="match status" value="1"/>
</dbReference>
<dbReference type="InterPro" id="IPR005845">
    <property type="entry name" value="A-D-PHexomutase_a/b/a-II"/>
</dbReference>
<evidence type="ECO:0000256" key="4">
    <source>
        <dbReference type="ARBA" id="ARBA00022723"/>
    </source>
</evidence>
<feature type="domain" description="Alpha-D-phosphohexomutase alpha/beta/alpha" evidence="10">
    <location>
        <begin position="345"/>
        <end position="453"/>
    </location>
</feature>
<dbReference type="SUPFAM" id="SSF55957">
    <property type="entry name" value="Phosphoglucomutase, C-terminal domain"/>
    <property type="match status" value="1"/>
</dbReference>
<keyword evidence="12" id="KW-1185">Reference proteome</keyword>
<dbReference type="InterPro" id="IPR016055">
    <property type="entry name" value="A-D-PHexomutase_a/b/a-I/II/III"/>
</dbReference>
<dbReference type="Pfam" id="PF02879">
    <property type="entry name" value="PGM_PMM_II"/>
    <property type="match status" value="1"/>
</dbReference>
<keyword evidence="3" id="KW-0597">Phosphoprotein</keyword>
<dbReference type="Proteomes" id="UP001623330">
    <property type="component" value="Unassembled WGS sequence"/>
</dbReference>
<gene>
    <name evidence="11" type="ORF">RNJ44_03226</name>
</gene>
<feature type="domain" description="Alpha-D-phosphohexomutase alpha/beta/alpha" evidence="8">
    <location>
        <begin position="52"/>
        <end position="191"/>
    </location>
</feature>
<evidence type="ECO:0000256" key="5">
    <source>
        <dbReference type="ARBA" id="ARBA00022842"/>
    </source>
</evidence>
<dbReference type="InterPro" id="IPR016066">
    <property type="entry name" value="A-D-PHexomutase_CS"/>
</dbReference>
<feature type="domain" description="Alpha-D-phosphohexomutase C-terminal" evidence="7">
    <location>
        <begin position="564"/>
        <end position="592"/>
    </location>
</feature>
<evidence type="ECO:0000313" key="11">
    <source>
        <dbReference type="EMBL" id="KAL3234464.1"/>
    </source>
</evidence>
<comment type="similarity">
    <text evidence="2">Belongs to the phosphohexose mutase family.</text>
</comment>
<dbReference type="Pfam" id="PF02880">
    <property type="entry name" value="PGM_PMM_III"/>
    <property type="match status" value="1"/>
</dbReference>
<comment type="cofactor">
    <cofactor evidence="1">
        <name>Mg(2+)</name>
        <dbReference type="ChEBI" id="CHEBI:18420"/>
    </cofactor>
</comment>
<evidence type="ECO:0000256" key="3">
    <source>
        <dbReference type="ARBA" id="ARBA00022553"/>
    </source>
</evidence>
<reference evidence="11 12" key="1">
    <citation type="submission" date="2024-05" db="EMBL/GenBank/DDBJ databases">
        <title>Long read based assembly of the Candida bracarensis genome reveals expanded adhesin content.</title>
        <authorList>
            <person name="Marcet-Houben M."/>
            <person name="Ksiezopolska E."/>
            <person name="Gabaldon T."/>
        </authorList>
    </citation>
    <scope>NUCLEOTIDE SEQUENCE [LARGE SCALE GENOMIC DNA]</scope>
    <source>
        <strain evidence="11 12">CBM6</strain>
    </source>
</reference>
<comment type="caution">
    <text evidence="11">The sequence shown here is derived from an EMBL/GenBank/DDBJ whole genome shotgun (WGS) entry which is preliminary data.</text>
</comment>
<evidence type="ECO:0000259" key="8">
    <source>
        <dbReference type="Pfam" id="PF02878"/>
    </source>
</evidence>
<dbReference type="Pfam" id="PF02878">
    <property type="entry name" value="PGM_PMM_I"/>
    <property type="match status" value="1"/>
</dbReference>
<dbReference type="PROSITE" id="PS00710">
    <property type="entry name" value="PGM_PMM"/>
    <property type="match status" value="1"/>
</dbReference>
<sequence>MSINLKSLPSNLRGPIEQWLEWDKNPETLQELSLLCKEEKWDDLHSRFDNRVVFGTAGLRARMEVGTNRLNALVILQASQGLATYIKKQFPNNLSVVIGHDHRYHSQEFAEVTAATFVRAGFKVYYLNPGNEFVHTPMVPFSVDHLKASAGIMITASHNPKMDNGYKVYYANGCQIIPPHDHNIADEISKNLKPWSDEWDFKLILDNANSAQKLRYVKNDMQDLYAKKAKEFLVEDRFEPPSKKPWFVYTPMHGVGYEIFNKILSENLDLKDGIDYITVPEQKNPDPSFKTVSFPNPEEKGALDLGIALAQENDINLVLANDPDADRFSVAVKDFNNGKWRQLTGNEIGLLFAYYELQKYQKLTKNGVEKRPLAMLNSTVSAQLIKKMAENEGFTHKDTLTGFKWIGNEALKFEDDGFYVPFGYEEAIGYMFPAMEHDKDGVSATIVFLQAYSYWIKHQSLYPIDVIEECYKKYGVSQEYNGYYIVANPDMTTQVFNDIRKLYTSKNLHYPKTVGPNFEVTYFRDLTVGYQSNTPDNIPDLPIDKNSQMISAVVKPLHTTSKDDEVRFTIRGSGTEPKLKVYIEGTSSSEEKAHELAYNLWVALKEEWFKPDVTGLATKF</sequence>
<evidence type="ECO:0000313" key="12">
    <source>
        <dbReference type="Proteomes" id="UP001623330"/>
    </source>
</evidence>
<name>A0ABR4NZ66_9SACH</name>
<evidence type="ECO:0000259" key="10">
    <source>
        <dbReference type="Pfam" id="PF02880"/>
    </source>
</evidence>
<accession>A0ABR4NZ66</accession>
<keyword evidence="4" id="KW-0479">Metal-binding</keyword>
<dbReference type="Gene3D" id="3.30.310.50">
    <property type="entry name" value="Alpha-D-phosphohexomutase, C-terminal domain"/>
    <property type="match status" value="1"/>
</dbReference>
<dbReference type="CDD" id="cd05799">
    <property type="entry name" value="PGM2"/>
    <property type="match status" value="1"/>
</dbReference>
<protein>
    <recommendedName>
        <fullName evidence="13">Phosphoribomutase</fullName>
    </recommendedName>
</protein>
<dbReference type="InterPro" id="IPR005843">
    <property type="entry name" value="A-D-PHexomutase_C"/>
</dbReference>
<evidence type="ECO:0008006" key="13">
    <source>
        <dbReference type="Google" id="ProtNLM"/>
    </source>
</evidence>
<evidence type="ECO:0000256" key="1">
    <source>
        <dbReference type="ARBA" id="ARBA00001946"/>
    </source>
</evidence>